<sequence>MADSSIRVNESPRTDDCNHHAWFIATIVLAVAVLILLLILAVKLRPKKKSDVERGRTPTNWPDEGLRPLALVGHTSISQGPTSSPRHGSINGRVSVATRSKRSSNRFSDISLGEVQTAKAIPMACVTPEPMVVTGPSSPRARQSYRSPVVEEVEDAELSPRQNKAVPAPTREAGIAF</sequence>
<dbReference type="Proteomes" id="UP000054516">
    <property type="component" value="Unassembled WGS sequence"/>
</dbReference>
<evidence type="ECO:0000313" key="3">
    <source>
        <dbReference type="EMBL" id="GAP85023.1"/>
    </source>
</evidence>
<keyword evidence="2" id="KW-0472">Membrane</keyword>
<protein>
    <submittedName>
        <fullName evidence="3">Uncharacterized protein</fullName>
    </submittedName>
</protein>
<keyword evidence="2" id="KW-1133">Transmembrane helix</keyword>
<evidence type="ECO:0000256" key="1">
    <source>
        <dbReference type="SAM" id="MobiDB-lite"/>
    </source>
</evidence>
<keyword evidence="4" id="KW-1185">Reference proteome</keyword>
<dbReference type="EMBL" id="DF977484">
    <property type="protein sequence ID" value="GAP85023.1"/>
    <property type="molecule type" value="Genomic_DNA"/>
</dbReference>
<accession>A0A1S7UNM7</accession>
<proteinExistence type="predicted"/>
<feature type="region of interest" description="Disordered" evidence="1">
    <location>
        <begin position="131"/>
        <end position="177"/>
    </location>
</feature>
<name>A0A1S7UNM7_ROSNE</name>
<gene>
    <name evidence="3" type="ORF">SAMD00023353_3900620</name>
</gene>
<keyword evidence="2" id="KW-0812">Transmembrane</keyword>
<organism evidence="3">
    <name type="scientific">Rosellinia necatrix</name>
    <name type="common">White root-rot fungus</name>
    <dbReference type="NCBI Taxonomy" id="77044"/>
    <lineage>
        <taxon>Eukaryota</taxon>
        <taxon>Fungi</taxon>
        <taxon>Dikarya</taxon>
        <taxon>Ascomycota</taxon>
        <taxon>Pezizomycotina</taxon>
        <taxon>Sordariomycetes</taxon>
        <taxon>Xylariomycetidae</taxon>
        <taxon>Xylariales</taxon>
        <taxon>Xylariaceae</taxon>
        <taxon>Rosellinia</taxon>
    </lineage>
</organism>
<dbReference type="AlphaFoldDB" id="A0A1S7UNM7"/>
<feature type="transmembrane region" description="Helical" evidence="2">
    <location>
        <begin position="20"/>
        <end position="42"/>
    </location>
</feature>
<feature type="compositionally biased region" description="Polar residues" evidence="1">
    <location>
        <begin position="135"/>
        <end position="146"/>
    </location>
</feature>
<reference evidence="3" key="1">
    <citation type="submission" date="2016-03" db="EMBL/GenBank/DDBJ databases">
        <title>Draft genome sequence of Rosellinia necatrix.</title>
        <authorList>
            <person name="Kanematsu S."/>
        </authorList>
    </citation>
    <scope>NUCLEOTIDE SEQUENCE [LARGE SCALE GENOMIC DNA]</scope>
    <source>
        <strain evidence="3">W97</strain>
    </source>
</reference>
<evidence type="ECO:0000313" key="4">
    <source>
        <dbReference type="Proteomes" id="UP000054516"/>
    </source>
</evidence>
<evidence type="ECO:0000256" key="2">
    <source>
        <dbReference type="SAM" id="Phobius"/>
    </source>
</evidence>